<evidence type="ECO:0000313" key="2">
    <source>
        <dbReference type="EMBL" id="APE36284.1"/>
    </source>
</evidence>
<organism evidence="2 3">
    <name type="scientific">Nocardia mangyaensis</name>
    <dbReference type="NCBI Taxonomy" id="2213200"/>
    <lineage>
        <taxon>Bacteria</taxon>
        <taxon>Bacillati</taxon>
        <taxon>Actinomycetota</taxon>
        <taxon>Actinomycetes</taxon>
        <taxon>Mycobacteriales</taxon>
        <taxon>Nocardiaceae</taxon>
        <taxon>Nocardia</taxon>
    </lineage>
</organism>
<protein>
    <submittedName>
        <fullName evidence="2">Uncharacterized protein</fullName>
    </submittedName>
</protein>
<evidence type="ECO:0000313" key="3">
    <source>
        <dbReference type="Proteomes" id="UP000183810"/>
    </source>
</evidence>
<gene>
    <name evidence="2" type="ORF">BOX37_22785</name>
</gene>
<reference evidence="2" key="1">
    <citation type="submission" date="2016-11" db="EMBL/GenBank/DDBJ databases">
        <authorList>
            <person name="Jaros S."/>
            <person name="Januszkiewicz K."/>
            <person name="Wedrychowicz H."/>
        </authorList>
    </citation>
    <scope>NUCLEOTIDE SEQUENCE [LARGE SCALE GENOMIC DNA]</scope>
    <source>
        <strain evidence="2">Y48</strain>
    </source>
</reference>
<evidence type="ECO:0000256" key="1">
    <source>
        <dbReference type="SAM" id="MobiDB-lite"/>
    </source>
</evidence>
<dbReference type="EMBL" id="CP018082">
    <property type="protein sequence ID" value="APE36284.1"/>
    <property type="molecule type" value="Genomic_DNA"/>
</dbReference>
<dbReference type="Proteomes" id="UP000183810">
    <property type="component" value="Chromosome"/>
</dbReference>
<keyword evidence="3" id="KW-1185">Reference proteome</keyword>
<dbReference type="AlphaFoldDB" id="A0A1J0VW65"/>
<accession>A0A1J0VW65</accession>
<name>A0A1J0VW65_9NOCA</name>
<proteinExistence type="predicted"/>
<feature type="region of interest" description="Disordered" evidence="1">
    <location>
        <begin position="22"/>
        <end position="59"/>
    </location>
</feature>
<sequence length="59" mass="6079">MADEHDRAGIDVVEHVGEPARVPVHPVAPWPPIGAHPGLAGQVGDDGVPPAGECVEQIE</sequence>
<dbReference type="KEGG" id="nsl:BOX37_22785"/>